<sequence length="465" mass="51053">MPSPPLPGRSAPWQTTLVIVLAVVLALGAAVGSEWAYQRALNSLAGLGARDNARTAIQTVMRRLLDMETAQRGYLLTGRAQYLSPYQAAESDIAHAVSRLREHYRNDAELLRMVDGLQERVREKISEVTETIALYDAGSHAAWHGLMLTDIGREKMEGVRRVADVLLVTEERRVASERAAIYRTLDLGRMAAHGLILLSLLGYVFFLRKKLALQNNQIQHALHLQAERDSLELQVRQRTEELAQLNLGLQEMRDGERSGLARALHDDLGALLTTAKLDVTRLRHAIDTTDPEVVNRLDHLSAALDDGISMKRRMMEELMPLTLHNLGLQSAIEQQAGEFEQRTGVAVERVLLPVLLEASGEQALFAVVQGALSNVERHSGAMQVSLRLAPDGADALLEIFDNGAGFAGTRGTASAKGLRNLRHRIESLGGQFSINSLPGSGTRVQVRLPMRRQPATPSSSEANPI</sequence>
<feature type="domain" description="Histidine kinase" evidence="10">
    <location>
        <begin position="259"/>
        <end position="452"/>
    </location>
</feature>
<keyword evidence="8 9" id="KW-0472">Membrane</keyword>
<evidence type="ECO:0000256" key="2">
    <source>
        <dbReference type="ARBA" id="ARBA00022475"/>
    </source>
</evidence>
<dbReference type="RefSeq" id="WP_204732753.1">
    <property type="nucleotide sequence ID" value="NZ_JAVDWE010000002.1"/>
</dbReference>
<evidence type="ECO:0000256" key="5">
    <source>
        <dbReference type="ARBA" id="ARBA00022777"/>
    </source>
</evidence>
<keyword evidence="12" id="KW-1185">Reference proteome</keyword>
<evidence type="ECO:0000256" key="3">
    <source>
        <dbReference type="ARBA" id="ARBA00022679"/>
    </source>
</evidence>
<evidence type="ECO:0000313" key="11">
    <source>
        <dbReference type="EMBL" id="MDR7093379.1"/>
    </source>
</evidence>
<reference evidence="11 12" key="1">
    <citation type="submission" date="2023-07" db="EMBL/GenBank/DDBJ databases">
        <title>Sorghum-associated microbial communities from plants grown in Nebraska, USA.</title>
        <authorList>
            <person name="Schachtman D."/>
        </authorList>
    </citation>
    <scope>NUCLEOTIDE SEQUENCE [LARGE SCALE GENOMIC DNA]</scope>
    <source>
        <strain evidence="11 12">BE240</strain>
    </source>
</reference>
<dbReference type="Gene3D" id="3.30.565.10">
    <property type="entry name" value="Histidine kinase-like ATPase, C-terminal domain"/>
    <property type="match status" value="1"/>
</dbReference>
<dbReference type="InterPro" id="IPR011712">
    <property type="entry name" value="Sig_transdc_His_kin_sub3_dim/P"/>
</dbReference>
<dbReference type="PANTHER" id="PTHR24421:SF37">
    <property type="entry name" value="SENSOR HISTIDINE KINASE NARS"/>
    <property type="match status" value="1"/>
</dbReference>
<dbReference type="CDD" id="cd16917">
    <property type="entry name" value="HATPase_UhpB-NarQ-NarX-like"/>
    <property type="match status" value="1"/>
</dbReference>
<evidence type="ECO:0000256" key="1">
    <source>
        <dbReference type="ARBA" id="ARBA00004651"/>
    </source>
</evidence>
<keyword evidence="6 9" id="KW-1133">Transmembrane helix</keyword>
<dbReference type="InterPro" id="IPR003594">
    <property type="entry name" value="HATPase_dom"/>
</dbReference>
<evidence type="ECO:0000313" key="12">
    <source>
        <dbReference type="Proteomes" id="UP001265550"/>
    </source>
</evidence>
<dbReference type="Pfam" id="PF02518">
    <property type="entry name" value="HATPase_c"/>
    <property type="match status" value="1"/>
</dbReference>
<evidence type="ECO:0000256" key="9">
    <source>
        <dbReference type="SAM" id="Phobius"/>
    </source>
</evidence>
<name>A0ABU1V7E4_9BURK</name>
<dbReference type="GO" id="GO:0016301">
    <property type="term" value="F:kinase activity"/>
    <property type="evidence" value="ECO:0007669"/>
    <property type="project" value="UniProtKB-KW"/>
</dbReference>
<dbReference type="EMBL" id="JAVDWE010000002">
    <property type="protein sequence ID" value="MDR7093379.1"/>
    <property type="molecule type" value="Genomic_DNA"/>
</dbReference>
<gene>
    <name evidence="11" type="ORF">J2X09_001111</name>
</gene>
<dbReference type="InterPro" id="IPR005467">
    <property type="entry name" value="His_kinase_dom"/>
</dbReference>
<dbReference type="CDD" id="cd19410">
    <property type="entry name" value="HK9-like_sensor"/>
    <property type="match status" value="1"/>
</dbReference>
<dbReference type="InterPro" id="IPR050482">
    <property type="entry name" value="Sensor_HK_TwoCompSys"/>
</dbReference>
<protein>
    <submittedName>
        <fullName evidence="11">Signal transduction histidine kinase</fullName>
    </submittedName>
</protein>
<keyword evidence="7" id="KW-0902">Two-component regulatory system</keyword>
<keyword evidence="2" id="KW-1003">Cell membrane</keyword>
<dbReference type="PROSITE" id="PS50109">
    <property type="entry name" value="HIS_KIN"/>
    <property type="match status" value="1"/>
</dbReference>
<keyword evidence="3" id="KW-0808">Transferase</keyword>
<dbReference type="InterPro" id="IPR007891">
    <property type="entry name" value="CHASE3"/>
</dbReference>
<accession>A0ABU1V7E4</accession>
<evidence type="ECO:0000259" key="10">
    <source>
        <dbReference type="PROSITE" id="PS50109"/>
    </source>
</evidence>
<evidence type="ECO:0000256" key="4">
    <source>
        <dbReference type="ARBA" id="ARBA00022692"/>
    </source>
</evidence>
<proteinExistence type="predicted"/>
<dbReference type="Gene3D" id="1.20.5.1930">
    <property type="match status" value="1"/>
</dbReference>
<organism evidence="11 12">
    <name type="scientific">Hydrogenophaga laconesensis</name>
    <dbReference type="NCBI Taxonomy" id="1805971"/>
    <lineage>
        <taxon>Bacteria</taxon>
        <taxon>Pseudomonadati</taxon>
        <taxon>Pseudomonadota</taxon>
        <taxon>Betaproteobacteria</taxon>
        <taxon>Burkholderiales</taxon>
        <taxon>Comamonadaceae</taxon>
        <taxon>Hydrogenophaga</taxon>
    </lineage>
</organism>
<comment type="subcellular location">
    <subcellularLocation>
        <location evidence="1">Cell membrane</location>
        <topology evidence="1">Multi-pass membrane protein</topology>
    </subcellularLocation>
</comment>
<keyword evidence="5 11" id="KW-0418">Kinase</keyword>
<dbReference type="PANTHER" id="PTHR24421">
    <property type="entry name" value="NITRATE/NITRITE SENSOR PROTEIN NARX-RELATED"/>
    <property type="match status" value="1"/>
</dbReference>
<dbReference type="InterPro" id="IPR036890">
    <property type="entry name" value="HATPase_C_sf"/>
</dbReference>
<dbReference type="Proteomes" id="UP001265550">
    <property type="component" value="Unassembled WGS sequence"/>
</dbReference>
<evidence type="ECO:0000256" key="8">
    <source>
        <dbReference type="ARBA" id="ARBA00023136"/>
    </source>
</evidence>
<evidence type="ECO:0000256" key="7">
    <source>
        <dbReference type="ARBA" id="ARBA00023012"/>
    </source>
</evidence>
<dbReference type="Pfam" id="PF07730">
    <property type="entry name" value="HisKA_3"/>
    <property type="match status" value="1"/>
</dbReference>
<dbReference type="Pfam" id="PF05227">
    <property type="entry name" value="CHASE3"/>
    <property type="match status" value="1"/>
</dbReference>
<feature type="transmembrane region" description="Helical" evidence="9">
    <location>
        <begin position="190"/>
        <end position="207"/>
    </location>
</feature>
<evidence type="ECO:0000256" key="6">
    <source>
        <dbReference type="ARBA" id="ARBA00022989"/>
    </source>
</evidence>
<dbReference type="SUPFAM" id="SSF55874">
    <property type="entry name" value="ATPase domain of HSP90 chaperone/DNA topoisomerase II/histidine kinase"/>
    <property type="match status" value="1"/>
</dbReference>
<comment type="caution">
    <text evidence="11">The sequence shown here is derived from an EMBL/GenBank/DDBJ whole genome shotgun (WGS) entry which is preliminary data.</text>
</comment>
<keyword evidence="4 9" id="KW-0812">Transmembrane</keyword>